<feature type="region of interest" description="Disordered" evidence="6">
    <location>
        <begin position="283"/>
        <end position="348"/>
    </location>
</feature>
<dbReference type="AlphaFoldDB" id="A0A2B4RB07"/>
<feature type="domain" description="EGF-like" evidence="7">
    <location>
        <begin position="1"/>
        <end position="31"/>
    </location>
</feature>
<dbReference type="Gene3D" id="2.10.25.10">
    <property type="entry name" value="Laminin"/>
    <property type="match status" value="2"/>
</dbReference>
<dbReference type="InterPro" id="IPR000742">
    <property type="entry name" value="EGF"/>
</dbReference>
<keyword evidence="1 5" id="KW-0245">EGF-like domain</keyword>
<dbReference type="SMART" id="SM00181">
    <property type="entry name" value="EGF"/>
    <property type="match status" value="2"/>
</dbReference>
<feature type="domain" description="EGF-like" evidence="7">
    <location>
        <begin position="33"/>
        <end position="73"/>
    </location>
</feature>
<comment type="caution">
    <text evidence="5">Lacks conserved residue(s) required for the propagation of feature annotation.</text>
</comment>
<dbReference type="SMART" id="SM00179">
    <property type="entry name" value="EGF_CA"/>
    <property type="match status" value="1"/>
</dbReference>
<organism evidence="8 9">
    <name type="scientific">Stylophora pistillata</name>
    <name type="common">Smooth cauliflower coral</name>
    <dbReference type="NCBI Taxonomy" id="50429"/>
    <lineage>
        <taxon>Eukaryota</taxon>
        <taxon>Metazoa</taxon>
        <taxon>Cnidaria</taxon>
        <taxon>Anthozoa</taxon>
        <taxon>Hexacorallia</taxon>
        <taxon>Scleractinia</taxon>
        <taxon>Astrocoeniina</taxon>
        <taxon>Pocilloporidae</taxon>
        <taxon>Stylophora</taxon>
    </lineage>
</organism>
<dbReference type="PANTHER" id="PTHR31535">
    <property type="match status" value="1"/>
</dbReference>
<proteinExistence type="predicted"/>
<keyword evidence="3" id="KW-0677">Repeat</keyword>
<dbReference type="InterPro" id="IPR009030">
    <property type="entry name" value="Growth_fac_rcpt_cys_sf"/>
</dbReference>
<dbReference type="PROSITE" id="PS00022">
    <property type="entry name" value="EGF_1"/>
    <property type="match status" value="1"/>
</dbReference>
<feature type="disulfide bond" evidence="5">
    <location>
        <begin position="2"/>
        <end position="19"/>
    </location>
</feature>
<feature type="disulfide bond" evidence="5">
    <location>
        <begin position="21"/>
        <end position="30"/>
    </location>
</feature>
<accession>A0A2B4RB07</accession>
<dbReference type="InterPro" id="IPR001881">
    <property type="entry name" value="EGF-like_Ca-bd_dom"/>
</dbReference>
<evidence type="ECO:0000313" key="9">
    <source>
        <dbReference type="Proteomes" id="UP000225706"/>
    </source>
</evidence>
<dbReference type="InterPro" id="IPR024731">
    <property type="entry name" value="NELL2-like_EGF"/>
</dbReference>
<evidence type="ECO:0000256" key="5">
    <source>
        <dbReference type="PROSITE-ProRule" id="PRU00076"/>
    </source>
</evidence>
<keyword evidence="2" id="KW-0732">Signal</keyword>
<dbReference type="PROSITE" id="PS01186">
    <property type="entry name" value="EGF_2"/>
    <property type="match status" value="2"/>
</dbReference>
<dbReference type="PANTHER" id="PTHR31535:SF3">
    <property type="entry name" value="REGULATORY PROTEIN ZESTE"/>
    <property type="match status" value="1"/>
</dbReference>
<dbReference type="GO" id="GO:0005509">
    <property type="term" value="F:calcium ion binding"/>
    <property type="evidence" value="ECO:0007669"/>
    <property type="project" value="InterPro"/>
</dbReference>
<reference evidence="9" key="1">
    <citation type="journal article" date="2017" name="bioRxiv">
        <title>Comparative analysis of the genomes of Stylophora pistillata and Acropora digitifera provides evidence for extensive differences between species of corals.</title>
        <authorList>
            <person name="Voolstra C.R."/>
            <person name="Li Y."/>
            <person name="Liew Y.J."/>
            <person name="Baumgarten S."/>
            <person name="Zoccola D."/>
            <person name="Flot J.-F."/>
            <person name="Tambutte S."/>
            <person name="Allemand D."/>
            <person name="Aranda M."/>
        </authorList>
    </citation>
    <scope>NUCLEOTIDE SEQUENCE [LARGE SCALE GENOMIC DNA]</scope>
</reference>
<dbReference type="PROSITE" id="PS50026">
    <property type="entry name" value="EGF_3"/>
    <property type="match status" value="2"/>
</dbReference>
<evidence type="ECO:0000256" key="2">
    <source>
        <dbReference type="ARBA" id="ARBA00022729"/>
    </source>
</evidence>
<dbReference type="Pfam" id="PF00008">
    <property type="entry name" value="EGF"/>
    <property type="match status" value="1"/>
</dbReference>
<comment type="caution">
    <text evidence="8">The sequence shown here is derived from an EMBL/GenBank/DDBJ whole genome shotgun (WGS) entry which is preliminary data.</text>
</comment>
<evidence type="ECO:0000256" key="1">
    <source>
        <dbReference type="ARBA" id="ARBA00022536"/>
    </source>
</evidence>
<evidence type="ECO:0000256" key="3">
    <source>
        <dbReference type="ARBA" id="ARBA00022737"/>
    </source>
</evidence>
<protein>
    <submittedName>
        <fullName evidence="8">Protein HEG-like 1</fullName>
    </submittedName>
</protein>
<dbReference type="PROSITE" id="PS00010">
    <property type="entry name" value="ASX_HYDROXYL"/>
    <property type="match status" value="1"/>
</dbReference>
<evidence type="ECO:0000256" key="4">
    <source>
        <dbReference type="ARBA" id="ARBA00023157"/>
    </source>
</evidence>
<keyword evidence="4 5" id="KW-1015">Disulfide bond</keyword>
<evidence type="ECO:0000256" key="6">
    <source>
        <dbReference type="SAM" id="MobiDB-lite"/>
    </source>
</evidence>
<dbReference type="Pfam" id="PF12947">
    <property type="entry name" value="EGF_3"/>
    <property type="match status" value="1"/>
</dbReference>
<dbReference type="OrthoDB" id="10060424at2759"/>
<dbReference type="InterPro" id="IPR000152">
    <property type="entry name" value="EGF-type_Asp/Asn_hydroxyl_site"/>
</dbReference>
<keyword evidence="9" id="KW-1185">Reference proteome</keyword>
<evidence type="ECO:0000313" key="8">
    <source>
        <dbReference type="EMBL" id="PFX14326.1"/>
    </source>
</evidence>
<dbReference type="Proteomes" id="UP000225706">
    <property type="component" value="Unassembled WGS sequence"/>
</dbReference>
<dbReference type="SUPFAM" id="SSF57184">
    <property type="entry name" value="Growth factor receptor domain"/>
    <property type="match status" value="1"/>
</dbReference>
<gene>
    <name evidence="8" type="primary">Heg1</name>
    <name evidence="8" type="ORF">AWC38_SpisGene21526</name>
</gene>
<sequence>MCYKNATCLVGFTDKGYKCVCPPGYTGDHCEKDINECSTKTHNCDVNAECNNTEGSFNCSCKVGFNGDGKKCTDFDRPVVNQPAEEVSFGRASALYVLAKTGHHLRLLSQLEGKIDPCQFSRKGHSTTDALMYMLQAFYEAVDSAFKAVFTNLNASGRFGPTRLGSHYTGQDHDGQVTLSSGIQNWIVPHTGDYRIEAIGAAGGYDVHANSTQHKGRGARMIGTFSLKVGVIRILVGQEGGINKKYRGSGGGGGTFVVRGANTPLIIAGGGGGVNAVRSRHEGCDANTNTEGNPGYKSWSGGSTGHGAQTADDGKSGGGGGGFYSSGRSGKTFDGTEGEGGEGGKGFIQGGVGGRARYNDVDGGFGGGGGGGGWVESGGGGGGGYSGGSSGNGEFNSCGGGGGSYNDGNNQDNECCYNTAGHGQVIITFLE</sequence>
<dbReference type="CDD" id="cd00054">
    <property type="entry name" value="EGF_CA"/>
    <property type="match status" value="2"/>
</dbReference>
<dbReference type="STRING" id="50429.A0A2B4RB07"/>
<dbReference type="PROSITE" id="PS01187">
    <property type="entry name" value="EGF_CA"/>
    <property type="match status" value="1"/>
</dbReference>
<dbReference type="InterPro" id="IPR018097">
    <property type="entry name" value="EGF_Ca-bd_CS"/>
</dbReference>
<evidence type="ECO:0000259" key="7">
    <source>
        <dbReference type="PROSITE" id="PS50026"/>
    </source>
</evidence>
<dbReference type="EMBL" id="LSMT01000798">
    <property type="protein sequence ID" value="PFX14326.1"/>
    <property type="molecule type" value="Genomic_DNA"/>
</dbReference>
<dbReference type="FunFam" id="2.10.25.10:FF:000653">
    <property type="entry name" value="Putative Fibrillin-1"/>
    <property type="match status" value="1"/>
</dbReference>
<name>A0A2B4RB07_STYPI</name>